<evidence type="ECO:0000313" key="2">
    <source>
        <dbReference type="EMBL" id="CAB4911815.1"/>
    </source>
</evidence>
<dbReference type="InterPro" id="IPR025745">
    <property type="entry name" value="Mrr-like_N_dom"/>
</dbReference>
<evidence type="ECO:0000259" key="1">
    <source>
        <dbReference type="Pfam" id="PF14338"/>
    </source>
</evidence>
<dbReference type="AlphaFoldDB" id="A0A6J7H5Q0"/>
<feature type="domain" description="Restriction system protein Mrr-like N-terminal" evidence="1">
    <location>
        <begin position="32"/>
        <end position="98"/>
    </location>
</feature>
<accession>A0A6J7H5Q0</accession>
<name>A0A6J7H5Q0_9ZZZZ</name>
<dbReference type="EMBL" id="CAFBMS010000010">
    <property type="protein sequence ID" value="CAB4911815.1"/>
    <property type="molecule type" value="Genomic_DNA"/>
</dbReference>
<dbReference type="Pfam" id="PF14338">
    <property type="entry name" value="Mrr_N"/>
    <property type="match status" value="1"/>
</dbReference>
<organism evidence="2">
    <name type="scientific">freshwater metagenome</name>
    <dbReference type="NCBI Taxonomy" id="449393"/>
    <lineage>
        <taxon>unclassified sequences</taxon>
        <taxon>metagenomes</taxon>
        <taxon>ecological metagenomes</taxon>
    </lineage>
</organism>
<protein>
    <submittedName>
        <fullName evidence="2">Unannotated protein</fullName>
    </submittedName>
</protein>
<gene>
    <name evidence="2" type="ORF">UFOPK3614_00331</name>
</gene>
<sequence>MKIFFLTLSVMQMAKSLFPNNLVLVPLIVAAIKKSNGRAHFKDIEDYVATELKLPDELRKMIRKGGRTEFAYRLSWARTAAVSEKLIKKDGAGYWTLSI</sequence>
<proteinExistence type="predicted"/>
<reference evidence="2" key="1">
    <citation type="submission" date="2020-05" db="EMBL/GenBank/DDBJ databases">
        <authorList>
            <person name="Chiriac C."/>
            <person name="Salcher M."/>
            <person name="Ghai R."/>
            <person name="Kavagutti S V."/>
        </authorList>
    </citation>
    <scope>NUCLEOTIDE SEQUENCE</scope>
</reference>